<evidence type="ECO:0000313" key="3">
    <source>
        <dbReference type="EMBL" id="OAQ75293.1"/>
    </source>
</evidence>
<dbReference type="AlphaFoldDB" id="A0A179GD20"/>
<accession>A0A179GD20</accession>
<proteinExistence type="predicted"/>
<feature type="transmembrane region" description="Helical" evidence="2">
    <location>
        <begin position="18"/>
        <end position="37"/>
    </location>
</feature>
<sequence>MYYVLCKPHLASSNRTCIYARYSVCLVVLIAVVVLIIPNDFISSNLRFPTLASQPRTTSLMPSNIVTSRTAPPQSEGYPSRYPSGTVRTPVSCLPPPPPPPHPRVCPPLRSPARDNKTTLPQSSHTQRERRSRNSEWGQGHHTTHRLVGWTRCKAHLPDVGARFPLPLALVIGPSARLEMIQLLAIRKPLRAFQNKDKSQ</sequence>
<feature type="compositionally biased region" description="Polar residues" evidence="1">
    <location>
        <begin position="57"/>
        <end position="73"/>
    </location>
</feature>
<dbReference type="EMBL" id="LSBH01000008">
    <property type="protein sequence ID" value="OAQ75293.1"/>
    <property type="molecule type" value="Genomic_DNA"/>
</dbReference>
<comment type="caution">
    <text evidence="3">The sequence shown here is derived from an EMBL/GenBank/DDBJ whole genome shotgun (WGS) entry which is preliminary data.</text>
</comment>
<dbReference type="Proteomes" id="UP000078240">
    <property type="component" value="Unassembled WGS sequence"/>
</dbReference>
<evidence type="ECO:0000313" key="4">
    <source>
        <dbReference type="Proteomes" id="UP000078240"/>
    </source>
</evidence>
<gene>
    <name evidence="3" type="ORF">VFPBJ_09268</name>
</gene>
<feature type="compositionally biased region" description="Pro residues" evidence="1">
    <location>
        <begin position="93"/>
        <end position="110"/>
    </location>
</feature>
<feature type="region of interest" description="Disordered" evidence="1">
    <location>
        <begin position="57"/>
        <end position="144"/>
    </location>
</feature>
<evidence type="ECO:0000256" key="1">
    <source>
        <dbReference type="SAM" id="MobiDB-lite"/>
    </source>
</evidence>
<organism evidence="3 4">
    <name type="scientific">Purpureocillium lilacinum</name>
    <name type="common">Paecilomyces lilacinus</name>
    <dbReference type="NCBI Taxonomy" id="33203"/>
    <lineage>
        <taxon>Eukaryota</taxon>
        <taxon>Fungi</taxon>
        <taxon>Dikarya</taxon>
        <taxon>Ascomycota</taxon>
        <taxon>Pezizomycotina</taxon>
        <taxon>Sordariomycetes</taxon>
        <taxon>Hypocreomycetidae</taxon>
        <taxon>Hypocreales</taxon>
        <taxon>Ophiocordycipitaceae</taxon>
        <taxon>Purpureocillium</taxon>
    </lineage>
</organism>
<keyword evidence="2" id="KW-0472">Membrane</keyword>
<reference evidence="3 4" key="1">
    <citation type="submission" date="2016-01" db="EMBL/GenBank/DDBJ databases">
        <title>Biosynthesis of antibiotic leucinostatins and their inhibition on Phytophthora in bio-control Purpureocillium lilacinum.</title>
        <authorList>
            <person name="Wang G."/>
            <person name="Liu Z."/>
            <person name="Lin R."/>
            <person name="Li E."/>
            <person name="Mao Z."/>
            <person name="Ling J."/>
            <person name="Yin W."/>
            <person name="Xie B."/>
        </authorList>
    </citation>
    <scope>NUCLEOTIDE SEQUENCE [LARGE SCALE GENOMIC DNA]</scope>
    <source>
        <strain evidence="3">PLBJ-1</strain>
    </source>
</reference>
<keyword evidence="2" id="KW-1133">Transmembrane helix</keyword>
<keyword evidence="2" id="KW-0812">Transmembrane</keyword>
<protein>
    <submittedName>
        <fullName evidence="3">Uncharacterized protein</fullName>
    </submittedName>
</protein>
<name>A0A179GD20_PURLI</name>
<evidence type="ECO:0000256" key="2">
    <source>
        <dbReference type="SAM" id="Phobius"/>
    </source>
</evidence>